<evidence type="ECO:0000256" key="5">
    <source>
        <dbReference type="SAM" id="MobiDB-lite"/>
    </source>
</evidence>
<evidence type="ECO:0000256" key="4">
    <source>
        <dbReference type="HAMAP-Rule" id="MF_01369"/>
    </source>
</evidence>
<evidence type="ECO:0000256" key="3">
    <source>
        <dbReference type="ARBA" id="ARBA00023274"/>
    </source>
</evidence>
<dbReference type="InterPro" id="IPR013025">
    <property type="entry name" value="Ribosomal_uL23-like"/>
</dbReference>
<comment type="function">
    <text evidence="4">One of the early assembly proteins it binds 23S rRNA. One of the proteins that surrounds the polypeptide exit tunnel on the outside of the ribosome. Forms the main docking site for trigger factor binding to the ribosome.</text>
</comment>
<dbReference type="OrthoDB" id="9793353at2"/>
<dbReference type="NCBIfam" id="NF008919">
    <property type="entry name" value="PRK12280.1-3"/>
    <property type="match status" value="1"/>
</dbReference>
<comment type="similarity">
    <text evidence="1 4">Belongs to the universal ribosomal protein uL23 family.</text>
</comment>
<dbReference type="Pfam" id="PF00276">
    <property type="entry name" value="Ribosomal_L23"/>
    <property type="match status" value="1"/>
</dbReference>
<dbReference type="RefSeq" id="WP_129621159.1">
    <property type="nucleotide sequence ID" value="NZ_LR214972.1"/>
</dbReference>
<dbReference type="GO" id="GO:0003735">
    <property type="term" value="F:structural constituent of ribosome"/>
    <property type="evidence" value="ECO:0007669"/>
    <property type="project" value="InterPro"/>
</dbReference>
<accession>A0A449ADB9</accession>
<evidence type="ECO:0000256" key="2">
    <source>
        <dbReference type="ARBA" id="ARBA00022980"/>
    </source>
</evidence>
<dbReference type="HAMAP" id="MF_01369_B">
    <property type="entry name" value="Ribosomal_uL23_B"/>
    <property type="match status" value="1"/>
</dbReference>
<dbReference type="InterPro" id="IPR012678">
    <property type="entry name" value="Ribosomal_uL23/eL15/eS24_sf"/>
</dbReference>
<keyword evidence="7" id="KW-1185">Reference proteome</keyword>
<sequence>MELTRIIKSPILTEKTDRLRANEKNPVFVFKVDYAANKFQIKEAVETIFQVKVASVNTIKVDKKPKKVGRFQGFTTRYKKALVTLSEGTLNYLPESNEAAKVISEEEKTKKEEKAKRASDVEAKVAKKLAAKKVSAPKQAGAKAKTVQRRKVGGE</sequence>
<gene>
    <name evidence="6" type="primary">MCYN0178</name>
    <name evidence="4" type="synonym">rplW</name>
    <name evidence="6" type="ORF">NCTC10118_00229</name>
</gene>
<dbReference type="GO" id="GO:1990904">
    <property type="term" value="C:ribonucleoprotein complex"/>
    <property type="evidence" value="ECO:0007669"/>
    <property type="project" value="UniProtKB-KW"/>
</dbReference>
<keyword evidence="4" id="KW-0694">RNA-binding</keyword>
<dbReference type="Gene3D" id="3.30.70.330">
    <property type="match status" value="1"/>
</dbReference>
<proteinExistence type="inferred from homology"/>
<keyword evidence="2 4" id="KW-0689">Ribosomal protein</keyword>
<dbReference type="GO" id="GO:0005840">
    <property type="term" value="C:ribosome"/>
    <property type="evidence" value="ECO:0007669"/>
    <property type="project" value="UniProtKB-KW"/>
</dbReference>
<evidence type="ECO:0000313" key="7">
    <source>
        <dbReference type="Proteomes" id="UP000289952"/>
    </source>
</evidence>
<dbReference type="NCBIfam" id="NF004363">
    <property type="entry name" value="PRK05738.2-4"/>
    <property type="match status" value="1"/>
</dbReference>
<evidence type="ECO:0000313" key="6">
    <source>
        <dbReference type="EMBL" id="VEU62973.1"/>
    </source>
</evidence>
<keyword evidence="3 4" id="KW-0687">Ribonucleoprotein</keyword>
<evidence type="ECO:0000256" key="1">
    <source>
        <dbReference type="ARBA" id="ARBA00006700"/>
    </source>
</evidence>
<dbReference type="GO" id="GO:0006412">
    <property type="term" value="P:translation"/>
    <property type="evidence" value="ECO:0007669"/>
    <property type="project" value="UniProtKB-UniRule"/>
</dbReference>
<feature type="compositionally biased region" description="Basic residues" evidence="5">
    <location>
        <begin position="146"/>
        <end position="155"/>
    </location>
</feature>
<protein>
    <recommendedName>
        <fullName evidence="4">Large ribosomal subunit protein uL23</fullName>
    </recommendedName>
</protein>
<organism evidence="6 7">
    <name type="scientific">Mycoplasmopsis bovirhinis</name>
    <dbReference type="NCBI Taxonomy" id="29553"/>
    <lineage>
        <taxon>Bacteria</taxon>
        <taxon>Bacillati</taxon>
        <taxon>Mycoplasmatota</taxon>
        <taxon>Mycoplasmoidales</taxon>
        <taxon>Metamycoplasmataceae</taxon>
        <taxon>Mycoplasmopsis</taxon>
    </lineage>
</organism>
<comment type="subunit">
    <text evidence="4">Part of the 50S ribosomal subunit. Contacts protein L29, and trigger factor when it is bound to the ribosome.</text>
</comment>
<name>A0A449ADB9_9BACT</name>
<feature type="region of interest" description="Disordered" evidence="5">
    <location>
        <begin position="134"/>
        <end position="155"/>
    </location>
</feature>
<dbReference type="PANTHER" id="PTHR11620">
    <property type="entry name" value="60S RIBOSOMAL PROTEIN L23A"/>
    <property type="match status" value="1"/>
</dbReference>
<reference evidence="6 7" key="1">
    <citation type="submission" date="2019-01" db="EMBL/GenBank/DDBJ databases">
        <authorList>
            <consortium name="Pathogen Informatics"/>
        </authorList>
    </citation>
    <scope>NUCLEOTIDE SEQUENCE [LARGE SCALE GENOMIC DNA]</scope>
    <source>
        <strain evidence="6 7">NCTC10118</strain>
    </source>
</reference>
<dbReference type="Proteomes" id="UP000289952">
    <property type="component" value="Chromosome"/>
</dbReference>
<keyword evidence="4" id="KW-0699">rRNA-binding</keyword>
<dbReference type="EMBL" id="LR214972">
    <property type="protein sequence ID" value="VEU62973.1"/>
    <property type="molecule type" value="Genomic_DNA"/>
</dbReference>
<dbReference type="AlphaFoldDB" id="A0A449ADB9"/>
<dbReference type="GO" id="GO:0019843">
    <property type="term" value="F:rRNA binding"/>
    <property type="evidence" value="ECO:0007669"/>
    <property type="project" value="UniProtKB-UniRule"/>
</dbReference>
<dbReference type="InterPro" id="IPR012677">
    <property type="entry name" value="Nucleotide-bd_a/b_plait_sf"/>
</dbReference>
<dbReference type="SUPFAM" id="SSF54189">
    <property type="entry name" value="Ribosomal proteins S24e, L23 and L15e"/>
    <property type="match status" value="1"/>
</dbReference>